<dbReference type="SUPFAM" id="SSF48239">
    <property type="entry name" value="Terpenoid cyclases/Protein prenyltransferases"/>
    <property type="match status" value="1"/>
</dbReference>
<gene>
    <name evidence="1" type="ORF">B1B_00959</name>
</gene>
<protein>
    <recommendedName>
        <fullName evidence="2">Terpene cyclase/mutase family protein</fullName>
    </recommendedName>
</protein>
<dbReference type="InterPro" id="IPR008930">
    <property type="entry name" value="Terpenoid_cyclase/PrenylTrfase"/>
</dbReference>
<proteinExistence type="predicted"/>
<accession>T1D899</accession>
<dbReference type="CDD" id="cd00688">
    <property type="entry name" value="ISOPREN_C2_like"/>
    <property type="match status" value="1"/>
</dbReference>
<dbReference type="EMBL" id="AUZY01000705">
    <property type="protein sequence ID" value="EQD77629.1"/>
    <property type="molecule type" value="Genomic_DNA"/>
</dbReference>
<reference evidence="1" key="2">
    <citation type="journal article" date="2014" name="ISME J.">
        <title>Microbial stratification in low pH oxic and suboxic macroscopic growths along an acid mine drainage.</title>
        <authorList>
            <person name="Mendez-Garcia C."/>
            <person name="Mesa V."/>
            <person name="Sprenger R.R."/>
            <person name="Richter M."/>
            <person name="Diez M.S."/>
            <person name="Solano J."/>
            <person name="Bargiela R."/>
            <person name="Golyshina O.V."/>
            <person name="Manteca A."/>
            <person name="Ramos J.L."/>
            <person name="Gallego J.R."/>
            <person name="Llorente I."/>
            <person name="Martins Dos Santos V.A."/>
            <person name="Jensen O.N."/>
            <person name="Pelaez A.I."/>
            <person name="Sanchez J."/>
            <person name="Ferrer M."/>
        </authorList>
    </citation>
    <scope>NUCLEOTIDE SEQUENCE</scope>
</reference>
<evidence type="ECO:0008006" key="2">
    <source>
        <dbReference type="Google" id="ProtNLM"/>
    </source>
</evidence>
<organism evidence="1">
    <name type="scientific">mine drainage metagenome</name>
    <dbReference type="NCBI Taxonomy" id="410659"/>
    <lineage>
        <taxon>unclassified sequences</taxon>
        <taxon>metagenomes</taxon>
        <taxon>ecological metagenomes</taxon>
    </lineage>
</organism>
<dbReference type="Gene3D" id="1.50.10.20">
    <property type="match status" value="2"/>
</dbReference>
<dbReference type="AlphaFoldDB" id="T1D899"/>
<evidence type="ECO:0000313" key="1">
    <source>
        <dbReference type="EMBL" id="EQD77629.1"/>
    </source>
</evidence>
<sequence length="257" mass="29204">MTPGTSAGDLYRPKYIVTNWLAIVLADMGMTRSDPRIQRTAEMIIARWSKRGGDLTDRHGEICSTGNAVRTLIRFGYLDHPVVQRCIQWIVRTQKSDGGWHCFPSRTGTLDGWEGLAALAEIPGGARDEAVRRAIERGAEFYLRHHLMDEGRVRYPPWFRIHYPTHYYYDILVGLRILTRLGYGKDARLAPAIRWLRSKRSRNGTWKLDTAHPDLDAAHGGYVFEGPVFPLQLEPLDLPSRWATVEALSVLARVEAP</sequence>
<comment type="caution">
    <text evidence="1">The sequence shown here is derived from an EMBL/GenBank/DDBJ whole genome shotgun (WGS) entry which is preliminary data.</text>
</comment>
<name>T1D899_9ZZZZ</name>
<reference evidence="1" key="1">
    <citation type="submission" date="2013-08" db="EMBL/GenBank/DDBJ databases">
        <authorList>
            <person name="Mendez C."/>
            <person name="Richter M."/>
            <person name="Ferrer M."/>
            <person name="Sanchez J."/>
        </authorList>
    </citation>
    <scope>NUCLEOTIDE SEQUENCE</scope>
</reference>